<feature type="non-terminal residue" evidence="2">
    <location>
        <position position="224"/>
    </location>
</feature>
<evidence type="ECO:0000313" key="2">
    <source>
        <dbReference type="EMBL" id="CUQ99314.1"/>
    </source>
</evidence>
<sequence>MYLNFDEFYRWPILAMKLNRSHPHIKRDKKWFMQFFILHGMFTIIFLLIIYCVIFHDLKNNDFSATCRNGCLSVMYFVVSFNYAVMLANQDLLTSMFEIMKADYKETQSFITEEQKVVLKYAEQSKWVCTQWLAISIAGVVLFPLRNFILYAYYYYKDDFKLVPVYDMTFPRIIEENKESNFFVYLLTYFLIMYFGLYGSFMYAAFVPIGPIFMLHSCARLEVI</sequence>
<reference evidence="3" key="2">
    <citation type="journal article" date="2016" name="Insect Biochem. Mol. Biol.">
        <title>Multifaceted biological insights from a draft genome sequence of the tobacco hornworm moth, Manduca sexta.</title>
        <authorList>
            <person name="Kanost M.R."/>
            <person name="Arrese E.L."/>
            <person name="Cao X."/>
            <person name="Chen Y.R."/>
            <person name="Chellapilla S."/>
            <person name="Goldsmith M.R."/>
            <person name="Grosse-Wilde E."/>
            <person name="Heckel D.G."/>
            <person name="Herndon N."/>
            <person name="Jiang H."/>
            <person name="Papanicolaou A."/>
            <person name="Qu J."/>
            <person name="Soulages J.L."/>
            <person name="Vogel H."/>
            <person name="Walters J."/>
            <person name="Waterhouse R.M."/>
            <person name="Ahn S.J."/>
            <person name="Almeida F.C."/>
            <person name="An C."/>
            <person name="Aqrawi P."/>
            <person name="Bretschneider A."/>
            <person name="Bryant W.B."/>
            <person name="Bucks S."/>
            <person name="Chao H."/>
            <person name="Chevignon G."/>
            <person name="Christen J.M."/>
            <person name="Clarke D.F."/>
            <person name="Dittmer N.T."/>
            <person name="Ferguson L.C.F."/>
            <person name="Garavelou S."/>
            <person name="Gordon K.H.J."/>
            <person name="Gunaratna R.T."/>
            <person name="Han Y."/>
            <person name="Hauser F."/>
            <person name="He Y."/>
            <person name="Heidel-Fischer H."/>
            <person name="Hirsh A."/>
            <person name="Hu Y."/>
            <person name="Jiang H."/>
            <person name="Kalra D."/>
            <person name="Klinner C."/>
            <person name="Konig C."/>
            <person name="Kovar C."/>
            <person name="Kroll A.R."/>
            <person name="Kuwar S.S."/>
            <person name="Lee S.L."/>
            <person name="Lehman R."/>
            <person name="Li K."/>
            <person name="Li Z."/>
            <person name="Liang H."/>
            <person name="Lovelace S."/>
            <person name="Lu Z."/>
            <person name="Mansfield J.H."/>
            <person name="McCulloch K.J."/>
            <person name="Mathew T."/>
            <person name="Morton B."/>
            <person name="Muzny D.M."/>
            <person name="Neunemann D."/>
            <person name="Ongeri F."/>
            <person name="Pauchet Y."/>
            <person name="Pu L.L."/>
            <person name="Pyrousis I."/>
            <person name="Rao X.J."/>
            <person name="Redding A."/>
            <person name="Roesel C."/>
            <person name="Sanchez-Gracia A."/>
            <person name="Schaack S."/>
            <person name="Shukla A."/>
            <person name="Tetreau G."/>
            <person name="Wang Y."/>
            <person name="Xiong G.H."/>
            <person name="Traut W."/>
            <person name="Walsh T.K."/>
            <person name="Worley K.C."/>
            <person name="Wu D."/>
            <person name="Wu W."/>
            <person name="Wu Y.Q."/>
            <person name="Zhang X."/>
            <person name="Zou Z."/>
            <person name="Zucker H."/>
            <person name="Briscoe A.D."/>
            <person name="Burmester T."/>
            <person name="Clem R.J."/>
            <person name="Feyereisen R."/>
            <person name="Grimmelikhuijzen C.J.P."/>
            <person name="Hamodrakas S.J."/>
            <person name="Hansson B.S."/>
            <person name="Huguet E."/>
            <person name="Jermiin L.S."/>
            <person name="Lan Q."/>
            <person name="Lehman H.K."/>
            <person name="Lorenzen M."/>
            <person name="Merzendorfer H."/>
            <person name="Michalopoulos I."/>
            <person name="Morton D.B."/>
            <person name="Muthukrishnan S."/>
            <person name="Oakeshott J.G."/>
            <person name="Palmer W."/>
            <person name="Park Y."/>
            <person name="Passarelli A.L."/>
            <person name="Rozas J."/>
            <person name="Schwartz L.M."/>
            <person name="Smith W."/>
            <person name="Southgate A."/>
            <person name="Vilcinskas A."/>
            <person name="Vogt R."/>
            <person name="Wang P."/>
            <person name="Werren J."/>
            <person name="Yu X.Q."/>
            <person name="Zhou J.J."/>
            <person name="Brown S.J."/>
            <person name="Scherer S.E."/>
            <person name="Richards S."/>
            <person name="Blissard G.W."/>
        </authorList>
    </citation>
    <scope>NUCLEOTIDE SEQUENCE</scope>
</reference>
<evidence type="ECO:0000313" key="3">
    <source>
        <dbReference type="EMBL" id="KAG6449226.1"/>
    </source>
</evidence>
<dbReference type="EMBL" id="JH668371">
    <property type="protein sequence ID" value="KAG6449226.1"/>
    <property type="molecule type" value="Genomic_DNA"/>
</dbReference>
<dbReference type="OrthoDB" id="7604726at2759"/>
<gene>
    <name evidence="2" type="primary">OR-83</name>
    <name evidence="3" type="ORF">O3G_MSEX005963</name>
</gene>
<feature type="transmembrane region" description="Helical" evidence="1">
    <location>
        <begin position="132"/>
        <end position="156"/>
    </location>
</feature>
<keyword evidence="4" id="KW-1185">Reference proteome</keyword>
<keyword evidence="1" id="KW-0812">Transmembrane</keyword>
<keyword evidence="1" id="KW-1133">Transmembrane helix</keyword>
<organism evidence="2">
    <name type="scientific">Manduca sexta</name>
    <name type="common">Tobacco hawkmoth</name>
    <name type="synonym">Tobacco hornworm</name>
    <dbReference type="NCBI Taxonomy" id="7130"/>
    <lineage>
        <taxon>Eukaryota</taxon>
        <taxon>Metazoa</taxon>
        <taxon>Ecdysozoa</taxon>
        <taxon>Arthropoda</taxon>
        <taxon>Hexapoda</taxon>
        <taxon>Insecta</taxon>
        <taxon>Pterygota</taxon>
        <taxon>Neoptera</taxon>
        <taxon>Endopterygota</taxon>
        <taxon>Lepidoptera</taxon>
        <taxon>Glossata</taxon>
        <taxon>Ditrysia</taxon>
        <taxon>Bombycoidea</taxon>
        <taxon>Sphingidae</taxon>
        <taxon>Sphinginae</taxon>
        <taxon>Sphingini</taxon>
        <taxon>Manduca</taxon>
    </lineage>
</organism>
<dbReference type="EMBL" id="LN885165">
    <property type="protein sequence ID" value="CUQ99314.1"/>
    <property type="molecule type" value="mRNA"/>
</dbReference>
<reference evidence="2" key="1">
    <citation type="journal article" date="2015" name="Insect Biochem. Mol. Biol.">
        <title>A reference gene set for chemosensory receptor genes of Manduca sexta.</title>
        <authorList>
            <person name="Koenig C."/>
            <person name="Hirsh A."/>
            <person name="Bucks S."/>
            <person name="Klinner C."/>
            <person name="Vogel H."/>
            <person name="Shukla A."/>
            <person name="Mansfield J.H."/>
            <person name="Morton B."/>
            <person name="Hansson B.S."/>
            <person name="Grosse-Wilde E."/>
        </authorList>
    </citation>
    <scope>NUCLEOTIDE SEQUENCE</scope>
</reference>
<keyword evidence="2" id="KW-0675">Receptor</keyword>
<keyword evidence="1" id="KW-0472">Membrane</keyword>
<feature type="transmembrane region" description="Helical" evidence="1">
    <location>
        <begin position="67"/>
        <end position="88"/>
    </location>
</feature>
<evidence type="ECO:0000313" key="4">
    <source>
        <dbReference type="Proteomes" id="UP000791440"/>
    </source>
</evidence>
<name>A0A5K8B113_MANSE</name>
<feature type="transmembrane region" description="Helical" evidence="1">
    <location>
        <begin position="31"/>
        <end position="55"/>
    </location>
</feature>
<feature type="transmembrane region" description="Helical" evidence="1">
    <location>
        <begin position="182"/>
        <end position="206"/>
    </location>
</feature>
<reference evidence="3" key="3">
    <citation type="submission" date="2020-12" db="EMBL/GenBank/DDBJ databases">
        <authorList>
            <person name="Kanost M."/>
        </authorList>
    </citation>
    <scope>NUCLEOTIDE SEQUENCE</scope>
</reference>
<proteinExistence type="evidence at transcript level"/>
<evidence type="ECO:0000256" key="1">
    <source>
        <dbReference type="SAM" id="Phobius"/>
    </source>
</evidence>
<dbReference type="AlphaFoldDB" id="A0A5K8B113"/>
<feature type="non-terminal residue" evidence="2">
    <location>
        <position position="1"/>
    </location>
</feature>
<protein>
    <submittedName>
        <fullName evidence="2">Olfactory receptor 83</fullName>
    </submittedName>
</protein>
<dbReference type="Proteomes" id="UP000791440">
    <property type="component" value="Unassembled WGS sequence"/>
</dbReference>
<accession>A0A5K8B113</accession>